<name>A0A9Q0YV18_SALPP</name>
<reference evidence="1" key="2">
    <citation type="journal article" date="2023" name="Int. J. Mol. Sci.">
        <title>De Novo Assembly and Annotation of 11 Diverse Shrub Willow (Salix) Genomes Reveals Novel Gene Organization in Sex-Linked Regions.</title>
        <authorList>
            <person name="Hyden B."/>
            <person name="Feng K."/>
            <person name="Yates T.B."/>
            <person name="Jawdy S."/>
            <person name="Cereghino C."/>
            <person name="Smart L.B."/>
            <person name="Muchero W."/>
        </authorList>
    </citation>
    <scope>NUCLEOTIDE SEQUENCE</scope>
    <source>
        <tissue evidence="1">Shoot tip</tissue>
    </source>
</reference>
<reference evidence="1" key="1">
    <citation type="submission" date="2022-11" db="EMBL/GenBank/DDBJ databases">
        <authorList>
            <person name="Hyden B.L."/>
            <person name="Feng K."/>
            <person name="Yates T."/>
            <person name="Jawdy S."/>
            <person name="Smart L.B."/>
            <person name="Muchero W."/>
        </authorList>
    </citation>
    <scope>NUCLEOTIDE SEQUENCE</scope>
    <source>
        <tissue evidence="1">Shoot tip</tissue>
    </source>
</reference>
<proteinExistence type="predicted"/>
<dbReference type="EMBL" id="JAPFFK010000015">
    <property type="protein sequence ID" value="KAJ6711195.1"/>
    <property type="molecule type" value="Genomic_DNA"/>
</dbReference>
<dbReference type="Proteomes" id="UP001151532">
    <property type="component" value="Chromosome 1"/>
</dbReference>
<evidence type="ECO:0000313" key="1">
    <source>
        <dbReference type="EMBL" id="KAJ6711195.1"/>
    </source>
</evidence>
<gene>
    <name evidence="1" type="ORF">OIU79_007610</name>
</gene>
<keyword evidence="2" id="KW-1185">Reference proteome</keyword>
<comment type="caution">
    <text evidence="1">The sequence shown here is derived from an EMBL/GenBank/DDBJ whole genome shotgun (WGS) entry which is preliminary data.</text>
</comment>
<protein>
    <submittedName>
        <fullName evidence="1">Uncharacterized protein</fullName>
    </submittedName>
</protein>
<accession>A0A9Q0YV18</accession>
<sequence length="48" mass="5227">MGDSEAGHLTHVTTQVKGTMVSAKHPYMYSKDAFDYSGGFPVPKLEPL</sequence>
<dbReference type="AlphaFoldDB" id="A0A9Q0YV18"/>
<evidence type="ECO:0000313" key="2">
    <source>
        <dbReference type="Proteomes" id="UP001151532"/>
    </source>
</evidence>
<organism evidence="1 2">
    <name type="scientific">Salix purpurea</name>
    <name type="common">Purple osier willow</name>
    <dbReference type="NCBI Taxonomy" id="77065"/>
    <lineage>
        <taxon>Eukaryota</taxon>
        <taxon>Viridiplantae</taxon>
        <taxon>Streptophyta</taxon>
        <taxon>Embryophyta</taxon>
        <taxon>Tracheophyta</taxon>
        <taxon>Spermatophyta</taxon>
        <taxon>Magnoliopsida</taxon>
        <taxon>eudicotyledons</taxon>
        <taxon>Gunneridae</taxon>
        <taxon>Pentapetalae</taxon>
        <taxon>rosids</taxon>
        <taxon>fabids</taxon>
        <taxon>Malpighiales</taxon>
        <taxon>Salicaceae</taxon>
        <taxon>Saliceae</taxon>
        <taxon>Salix</taxon>
    </lineage>
</organism>